<evidence type="ECO:0000256" key="1">
    <source>
        <dbReference type="SAM" id="MobiDB-lite"/>
    </source>
</evidence>
<feature type="compositionally biased region" description="Basic and acidic residues" evidence="1">
    <location>
        <begin position="93"/>
        <end position="102"/>
    </location>
</feature>
<reference evidence="2 3" key="1">
    <citation type="journal article" date="2017" name="Mol. Plant">
        <title>The Genome of Medicinal Plant Macleaya cordata Provides New Insights into Benzylisoquinoline Alkaloids Metabolism.</title>
        <authorList>
            <person name="Liu X."/>
            <person name="Liu Y."/>
            <person name="Huang P."/>
            <person name="Ma Y."/>
            <person name="Qing Z."/>
            <person name="Tang Q."/>
            <person name="Cao H."/>
            <person name="Cheng P."/>
            <person name="Zheng Y."/>
            <person name="Yuan Z."/>
            <person name="Zhou Y."/>
            <person name="Liu J."/>
            <person name="Tang Z."/>
            <person name="Zhuo Y."/>
            <person name="Zhang Y."/>
            <person name="Yu L."/>
            <person name="Huang J."/>
            <person name="Yang P."/>
            <person name="Peng Q."/>
            <person name="Zhang J."/>
            <person name="Jiang W."/>
            <person name="Zhang Z."/>
            <person name="Lin K."/>
            <person name="Ro D.K."/>
            <person name="Chen X."/>
            <person name="Xiong X."/>
            <person name="Shang Y."/>
            <person name="Huang S."/>
            <person name="Zeng J."/>
        </authorList>
    </citation>
    <scope>NUCLEOTIDE SEQUENCE [LARGE SCALE GENOMIC DNA]</scope>
    <source>
        <strain evidence="3">cv. BLH2017</strain>
        <tissue evidence="2">Root</tissue>
    </source>
</reference>
<dbReference type="AlphaFoldDB" id="A0A200Q3H2"/>
<name>A0A200Q3H2_MACCD</name>
<evidence type="ECO:0000313" key="2">
    <source>
        <dbReference type="EMBL" id="OVA05002.1"/>
    </source>
</evidence>
<comment type="caution">
    <text evidence="2">The sequence shown here is derived from an EMBL/GenBank/DDBJ whole genome shotgun (WGS) entry which is preliminary data.</text>
</comment>
<dbReference type="Proteomes" id="UP000195402">
    <property type="component" value="Unassembled WGS sequence"/>
</dbReference>
<evidence type="ECO:0000313" key="3">
    <source>
        <dbReference type="Proteomes" id="UP000195402"/>
    </source>
</evidence>
<sequence length="206" mass="22708">MLSSSMALCINNGGCICNIHSSQTHFSLRPQLPINLPNNPSSASFFSSSSRRRSSHITGAKKFSSRTGRFDSKNKKTGGGLSTTIEEEEEVLEKERSEKDAGEEVVNGVDDGYFLPELPGDKPDFWEGPRWDALGFFIQYQWAFGIVFALVACGIAVSTYNEGATDFKQTTVYKESIQSRELLEEPETSNSDVFDGNPTEEAPSLE</sequence>
<gene>
    <name evidence="2" type="ORF">BVC80_1211g69</name>
</gene>
<organism evidence="2 3">
    <name type="scientific">Macleaya cordata</name>
    <name type="common">Five-seeded plume-poppy</name>
    <name type="synonym">Bocconia cordata</name>
    <dbReference type="NCBI Taxonomy" id="56857"/>
    <lineage>
        <taxon>Eukaryota</taxon>
        <taxon>Viridiplantae</taxon>
        <taxon>Streptophyta</taxon>
        <taxon>Embryophyta</taxon>
        <taxon>Tracheophyta</taxon>
        <taxon>Spermatophyta</taxon>
        <taxon>Magnoliopsida</taxon>
        <taxon>Ranunculales</taxon>
        <taxon>Papaveraceae</taxon>
        <taxon>Papaveroideae</taxon>
        <taxon>Macleaya</taxon>
    </lineage>
</organism>
<dbReference type="EMBL" id="MVGT01003194">
    <property type="protein sequence ID" value="OVA05002.1"/>
    <property type="molecule type" value="Genomic_DNA"/>
</dbReference>
<feature type="region of interest" description="Disordered" evidence="1">
    <location>
        <begin position="45"/>
        <end position="103"/>
    </location>
</feature>
<dbReference type="PANTHER" id="PTHR36004">
    <property type="entry name" value="AT-RICH INTERACTIVE DOMAIN PROTEIN"/>
    <property type="match status" value="1"/>
</dbReference>
<dbReference type="STRING" id="56857.A0A200Q3H2"/>
<feature type="region of interest" description="Disordered" evidence="1">
    <location>
        <begin position="178"/>
        <end position="206"/>
    </location>
</feature>
<dbReference type="OMA" id="FKQTPVY"/>
<dbReference type="PANTHER" id="PTHR36004:SF1">
    <property type="entry name" value="AT-RICH INTERACTIVE DOMAIN PROTEIN"/>
    <property type="match status" value="1"/>
</dbReference>
<dbReference type="InParanoid" id="A0A200Q3H2"/>
<dbReference type="OrthoDB" id="2013508at2759"/>
<accession>A0A200Q3H2</accession>
<proteinExistence type="predicted"/>
<keyword evidence="3" id="KW-1185">Reference proteome</keyword>
<protein>
    <submittedName>
        <fullName evidence="2">Uncharacterized protein</fullName>
    </submittedName>
</protein>